<dbReference type="SUPFAM" id="SSF47336">
    <property type="entry name" value="ACP-like"/>
    <property type="match status" value="2"/>
</dbReference>
<dbReference type="Gene3D" id="6.10.140.1830">
    <property type="match status" value="1"/>
</dbReference>
<dbReference type="SMART" id="SM00827">
    <property type="entry name" value="PKS_AT"/>
    <property type="match status" value="2"/>
</dbReference>
<dbReference type="InterPro" id="IPR009081">
    <property type="entry name" value="PP-bd_ACP"/>
</dbReference>
<dbReference type="InterPro" id="IPR006162">
    <property type="entry name" value="Ppantetheine_attach_site"/>
</dbReference>
<dbReference type="GO" id="GO:0006633">
    <property type="term" value="P:fatty acid biosynthetic process"/>
    <property type="evidence" value="ECO:0007669"/>
    <property type="project" value="InterPro"/>
</dbReference>
<gene>
    <name evidence="11" type="ORF">AOB60_35555</name>
</gene>
<dbReference type="Gene3D" id="1.10.1200.10">
    <property type="entry name" value="ACP-like"/>
    <property type="match status" value="2"/>
</dbReference>
<dbReference type="Gene3D" id="3.30.70.3290">
    <property type="match status" value="2"/>
</dbReference>
<dbReference type="SUPFAM" id="SSF51735">
    <property type="entry name" value="NAD(P)-binding Rossmann-fold domains"/>
    <property type="match status" value="4"/>
</dbReference>
<dbReference type="Pfam" id="PF18369">
    <property type="entry name" value="PKS_DE"/>
    <property type="match status" value="1"/>
</dbReference>
<dbReference type="PANTHER" id="PTHR43775:SF51">
    <property type="entry name" value="INACTIVE PHENOLPHTHIOCEROL SYNTHESIS POLYKETIDE SYNTHASE TYPE I PKS1-RELATED"/>
    <property type="match status" value="1"/>
</dbReference>
<dbReference type="InterPro" id="IPR016035">
    <property type="entry name" value="Acyl_Trfase/lysoPLipase"/>
</dbReference>
<keyword evidence="12" id="KW-1185">Reference proteome</keyword>
<dbReference type="InterPro" id="IPR001227">
    <property type="entry name" value="Ac_transferase_dom_sf"/>
</dbReference>
<dbReference type="SMART" id="SM01294">
    <property type="entry name" value="PKS_PP_betabranch"/>
    <property type="match status" value="2"/>
</dbReference>
<dbReference type="CDD" id="cd00833">
    <property type="entry name" value="PKS"/>
    <property type="match status" value="2"/>
</dbReference>
<feature type="region of interest" description="Disordered" evidence="8">
    <location>
        <begin position="2869"/>
        <end position="2893"/>
    </location>
</feature>
<dbReference type="RefSeq" id="WP_102926173.1">
    <property type="nucleotide sequence ID" value="NZ_LJSN01000003.1"/>
</dbReference>
<dbReference type="CDD" id="cd08952">
    <property type="entry name" value="KR_1_SDR_x"/>
    <property type="match status" value="2"/>
</dbReference>
<protein>
    <submittedName>
        <fullName evidence="11">Polyketide synthase</fullName>
    </submittedName>
</protein>
<dbReference type="Gene3D" id="3.40.366.10">
    <property type="entry name" value="Malonyl-Coenzyme A Acyl Carrier Protein, domain 2"/>
    <property type="match status" value="2"/>
</dbReference>
<keyword evidence="7" id="KW-0012">Acyltransferase</keyword>
<keyword evidence="4" id="KW-0808">Transferase</keyword>
<dbReference type="InterPro" id="IPR014030">
    <property type="entry name" value="Ketoacyl_synth_N"/>
</dbReference>
<dbReference type="Pfam" id="PF00698">
    <property type="entry name" value="Acyl_transf_1"/>
    <property type="match status" value="2"/>
</dbReference>
<dbReference type="Gene3D" id="3.40.47.10">
    <property type="match status" value="2"/>
</dbReference>
<dbReference type="Proteomes" id="UP000236047">
    <property type="component" value="Unassembled WGS sequence"/>
</dbReference>
<dbReference type="SMART" id="SM00825">
    <property type="entry name" value="PKS_KS"/>
    <property type="match status" value="2"/>
</dbReference>
<evidence type="ECO:0000256" key="3">
    <source>
        <dbReference type="ARBA" id="ARBA00022553"/>
    </source>
</evidence>
<dbReference type="SMART" id="SM00823">
    <property type="entry name" value="PKS_PP"/>
    <property type="match status" value="2"/>
</dbReference>
<feature type="domain" description="Ketosynthase family 3 (KS3)" evidence="10">
    <location>
        <begin position="1527"/>
        <end position="1953"/>
    </location>
</feature>
<comment type="caution">
    <text evidence="11">The sequence shown here is derived from an EMBL/GenBank/DDBJ whole genome shotgun (WGS) entry which is preliminary data.</text>
</comment>
<dbReference type="InterPro" id="IPR020806">
    <property type="entry name" value="PKS_PP-bd"/>
</dbReference>
<evidence type="ECO:0000256" key="5">
    <source>
        <dbReference type="ARBA" id="ARBA00023194"/>
    </source>
</evidence>
<evidence type="ECO:0000259" key="9">
    <source>
        <dbReference type="PROSITE" id="PS50075"/>
    </source>
</evidence>
<keyword evidence="5" id="KW-0045">Antibiotic biosynthesis</keyword>
<proteinExistence type="predicted"/>
<dbReference type="InterPro" id="IPR015083">
    <property type="entry name" value="NorB/c/GfsB-D-like_docking"/>
</dbReference>
<evidence type="ECO:0000313" key="12">
    <source>
        <dbReference type="Proteomes" id="UP000236047"/>
    </source>
</evidence>
<dbReference type="InterPro" id="IPR014031">
    <property type="entry name" value="Ketoacyl_synth_C"/>
</dbReference>
<dbReference type="Pfam" id="PF08990">
    <property type="entry name" value="Docking"/>
    <property type="match status" value="1"/>
</dbReference>
<dbReference type="NCBIfam" id="NF045894">
    <property type="entry name" value="PKS_plus_SDR"/>
    <property type="match status" value="1"/>
</dbReference>
<dbReference type="SUPFAM" id="SSF55048">
    <property type="entry name" value="Probable ACP-binding domain of malonyl-CoA ACP transacylase"/>
    <property type="match status" value="2"/>
</dbReference>
<dbReference type="InterPro" id="IPR016036">
    <property type="entry name" value="Malonyl_transacylase_ACP-bd"/>
</dbReference>
<dbReference type="GO" id="GO:0031177">
    <property type="term" value="F:phosphopantetheine binding"/>
    <property type="evidence" value="ECO:0007669"/>
    <property type="project" value="InterPro"/>
</dbReference>
<dbReference type="Pfam" id="PF00550">
    <property type="entry name" value="PP-binding"/>
    <property type="match status" value="2"/>
</dbReference>
<dbReference type="GO" id="GO:0033068">
    <property type="term" value="P:macrolide biosynthetic process"/>
    <property type="evidence" value="ECO:0007669"/>
    <property type="project" value="UniProtKB-ARBA"/>
</dbReference>
<sequence>MADEKKLVDYLKRVTADLHQTRQRLQEVEQAQHEPVAIVGMACRFPGGIASPDDLWRFVTSGGDAISEFPADRGWDVEALYDADPELAGKTYTRHGGFLHDVGGFDADFFGISPREALATDPQQRLLLETSWEALERAGIDPGSLRGSRTGVFAGAIAQEYGPRLHEAQDGTEAHLFTGTTTSVVSGRVAYTLGLEGPAVTIDTACSSSLVALHMAVQSLLRGESSLALAGGVTVVSTPGMFLSFSRQRGLAPDGRCKAFSATADGFGPAEGVGMLVLERLSDARRNGHRVLAVVRGSAVNSDGASNGLTAPNGPSQVRVIRAALANARLSTRQVDAVEAHGTGTTLGDPIEAQAIMDTYGQDRAHPLLLGSLKSNIGHAQAAAGVGGVIKMVLALQHGVLPKTLHVTEPSTHVDWSTGAVSVLTEQVEWPQTGEPRRAGVSSFGISGTNAHVVLEQSPAAETSPEPVASGVLPWVLSARGEAALRDQVARVLSYVDDNPGLNPVDVGFTLATGRSSFEHRAVLMAADAADFRKGLAGLARCVTEPGVVQGTVADHRAVFVFPGQGSQWVGMAVELLDSSPVFAESMRACAQALAPHVEWSLLDVLGDAEALERVDVVQPVLFAVMVSLAALWRSYGVEPAAVVGHSQGEIAAACVAGALSLEDAARVVALRSKALLALSGRGGMVSVSLPVDEVTGRLERWDGRISIAAVNGPGSIVVSGDVDALDELLADCEESGVRARRIPVDYASHSAHVEEIREELLSILAGISPRPSQVPFYSTVTVERIDTSVLDAEYWYRNLRQTVRFEETVRALADQGHGVFVEISPHPVLAVAVQETAERAVAVGSLRRGEGGFARFLESLAEAHVHGIDVDWSVMFPGGRRVELPTYAFQRRRYWLESTHPTTAQDPVDARFWDAVERADVAELTATLGIAAETPMTDVVPALSDWRRGRHQLAAAESWWYRVVWRPAAEPAAAALTGSWLVLVPAALAEDELTTTIGAALTGHGAEVVLLPVADTDRADLTERLRTVLADGAPNGVLSLLSLDGRLWPNVVAAQALGEAKVDAPLWCVTQDAVAPGRSDRLRNADQAQIWGFGRVFGLEHPQRWGGLVDLPELVDDRMLARLVGVLARHGGEDQFAVREGGVFVRRLEHAGGARAAQSWQPRGTVLITGGTGALGTEMARWLAANGAEHLVLAGRRGPDAPGAAELAAELGDKVTIAACDVADRTALAALLGGIPAERPLTAVVHAAGVLDDGLLTALTPDRVEAVLRPKVDAARALHELTADLELDAFVLCSSVAGVWGNGGQAAYAAANAFLDALAQQRRAAGLPATSIALGLLAGAGLAEGAGEQHQRRLGLRPMAPGTVASALAQAVCRNESALLLADVDWSTFVPAMGAVRPLSLVDELPEARMLPAVEKVELRDWLEGLSEAEQQRLLLELVRSQVAAVLGHDPSQGIDASRAFRELGFDSLTGVDFRNRLGAATGLTLPATLVFDHPTPMVLVDFLRGEMLGLAEQAPAATVTQAVLDDPIAIVGMACRFPGGIGSPEDLWRLVSEGTDTVGPFPSDRGWDLAGLYHPDPEHPGTTYTREGAFLEGVERFDPEFFGISPREALAMDPQQRLLLETSWEAFERAGIDPTSVRGRQIGVFAGTNGQDYAELLAETPEGADGYLLTGNAGSVMSGRVSYVFGLEGPAVTVDTACSSSLVALHLAAQALRQGECELALAGGVTVMSTPGAFLKFSRQRGLASDGRCKAFSEAADGTGWGEGVGMLLVERLSDARRNGHRVLAVVRGSAVNQDGASNGLTAPNGPSQQRVIRQALANAGLTPSDVDAVEAHGTGTRLGDPIEAQALLATYGQDRPGDRPLWLGSVKSNIGHTQAAAGVAGVLKMVLAMRHGVLPRTLHVDAPSSNVDWTAGAVSLLTERVDWPDAGRPRRAAVSSFGVSGTNAHVILEQVPAEDQDADETAGEAPAVAGGVVPWVVSGKSEAALRAQAARLLSFVDAAPGLNPVDVGSSLATTRAVLGHRAVLIGTGRDDFRSGLEALASGRSTAGAVVDRAGEGRLAFLFSGQGSQRVGMGRELYAAFPVFAAALDEVCGRFDAGLERPLKDVLFGEGEGALLDQTAYTQPALFAVEVALFRLVESWGVKPDFLSGHSIGELASAHVAGVLSLEDACTLVAARGRLMQELPAGGAMVAVQASADEVAPLLVEGVSVAAVNGPMSVVVAGDESAVLEIAAGFEGRGRKAKRLAVSHAFHSPHMDGMLEEFRKVAEGLSYAAPRIPVVSNLTGAVVSGEEIGTAEFWVRHVREAVRFADGVGALEGLGVSTFVELGPDGALSGLVQECCVAEGVAAVPVLRKGRGEVRSLLTAVASAYARGVSVDWSQALGHARRVDLPTYAFQRERYWPEVRVRSVAVEKSTVDSWRYQVTWKAVAGESGATLSGRWLVVLPAGEREVTASVVRALAERGVDTVVVEPGTEDRAAIAARMRAETAGAPFAGVVSMLALDEEPATTMLLVQALGDAGIAAPLWCLTRGAVSTGPADRLASPAQAQLWGLGRVAALEHADRWGGLIDLPEVLDDRMAEWLVGVLKGTGEDQVALRDSGVHLRRVVRAPAVGTASTDWRPTGTVLVTGGTGALGARVARWLAENGAEHLVLTSRRGSDADGAVELEAELLALGAKVTLAACDVADRDALAELLRQLTAEGSPIRAVVHTAGVPHSGVPLTELTATELAGVLSAKAAGAANLDVLLADEPLDAFVLFSSVAAIWGSGGQAAYAAANAFLDGLAQQRRADGRVATSVAWGPWAGGGMAAAGDIEEQLRRRGLPAMAPDTAIEALAGALRRRDDVVAVADVDWDRFLPGFTTARTSPLFAELPEASRPAESQSGTAGESAGSELSRQLQALPENEQHRLVLELVRGEVANVLGHARPDSVAADRAFKELGFDSLTAVELRNRLFQVTGLKLPATLVFDHATPVALAEHLRSELGAGDTGTPGLDELDRLEAALSTVSADDTARAEITNRLRTLLAKWDVPVETDEVEQKIKSASDDEIFDFLGEEFGIS</sequence>
<dbReference type="InterPro" id="IPR013968">
    <property type="entry name" value="PKS_KR"/>
</dbReference>
<feature type="domain" description="Carrier" evidence="9">
    <location>
        <begin position="2906"/>
        <end position="2981"/>
    </location>
</feature>
<keyword evidence="6" id="KW-0511">Multifunctional enzyme</keyword>
<dbReference type="FunFam" id="1.10.1200.10:FF:000007">
    <property type="entry name" value="Probable polyketide synthase pks17"/>
    <property type="match status" value="2"/>
</dbReference>
<dbReference type="Pfam" id="PF16197">
    <property type="entry name" value="KAsynt_C_assoc"/>
    <property type="match status" value="2"/>
</dbReference>
<evidence type="ECO:0000256" key="8">
    <source>
        <dbReference type="SAM" id="MobiDB-lite"/>
    </source>
</evidence>
<name>A0A2N8PDZ9_STRNR</name>
<dbReference type="InterPro" id="IPR057326">
    <property type="entry name" value="KR_dom"/>
</dbReference>
<dbReference type="PANTHER" id="PTHR43775">
    <property type="entry name" value="FATTY ACID SYNTHASE"/>
    <property type="match status" value="1"/>
</dbReference>
<feature type="domain" description="Carrier" evidence="9">
    <location>
        <begin position="1434"/>
        <end position="1509"/>
    </location>
</feature>
<dbReference type="PROSITE" id="PS50075">
    <property type="entry name" value="CARRIER"/>
    <property type="match status" value="2"/>
</dbReference>
<keyword evidence="2" id="KW-0596">Phosphopantetheine</keyword>
<dbReference type="InterPro" id="IPR036291">
    <property type="entry name" value="NAD(P)-bd_dom_sf"/>
</dbReference>
<dbReference type="SUPFAM" id="SSF53901">
    <property type="entry name" value="Thiolase-like"/>
    <property type="match status" value="2"/>
</dbReference>
<dbReference type="SUPFAM" id="SSF52151">
    <property type="entry name" value="FabD/lysophospholipase-like"/>
    <property type="match status" value="2"/>
</dbReference>
<evidence type="ECO:0000313" key="11">
    <source>
        <dbReference type="EMBL" id="PNE39220.1"/>
    </source>
</evidence>
<dbReference type="FunFam" id="3.40.366.10:FF:000002">
    <property type="entry name" value="Probable polyketide synthase 2"/>
    <property type="match status" value="2"/>
</dbReference>
<dbReference type="EMBL" id="LJSN01000003">
    <property type="protein sequence ID" value="PNE39220.1"/>
    <property type="molecule type" value="Genomic_DNA"/>
</dbReference>
<dbReference type="InterPro" id="IPR050091">
    <property type="entry name" value="PKS_NRPS_Biosynth_Enz"/>
</dbReference>
<dbReference type="PROSITE" id="PS00606">
    <property type="entry name" value="KS3_1"/>
    <property type="match status" value="2"/>
</dbReference>
<dbReference type="GO" id="GO:0004312">
    <property type="term" value="F:fatty acid synthase activity"/>
    <property type="evidence" value="ECO:0007669"/>
    <property type="project" value="TreeGrafter"/>
</dbReference>
<dbReference type="Pfam" id="PF00109">
    <property type="entry name" value="ketoacyl-synt"/>
    <property type="match status" value="2"/>
</dbReference>
<feature type="compositionally biased region" description="Polar residues" evidence="8">
    <location>
        <begin position="2877"/>
        <end position="2893"/>
    </location>
</feature>
<dbReference type="PROSITE" id="PS52004">
    <property type="entry name" value="KS3_2"/>
    <property type="match status" value="2"/>
</dbReference>
<accession>A0A2N8PDZ9</accession>
<reference evidence="12" key="1">
    <citation type="submission" date="2015-09" db="EMBL/GenBank/DDBJ databases">
        <authorList>
            <person name="Graham D.E."/>
            <person name="Mahan K.M."/>
            <person name="Klingeman D.M."/>
            <person name="Fida T."/>
            <person name="Giannone R.J."/>
            <person name="Hettich R.L."/>
            <person name="Parry R.J."/>
            <person name="Spain J.C."/>
        </authorList>
    </citation>
    <scope>NUCLEOTIDE SEQUENCE [LARGE SCALE GENOMIC DNA]</scope>
    <source>
        <strain evidence="12">JCM 4701</strain>
    </source>
</reference>
<evidence type="ECO:0000256" key="7">
    <source>
        <dbReference type="ARBA" id="ARBA00023315"/>
    </source>
</evidence>
<evidence type="ECO:0000256" key="6">
    <source>
        <dbReference type="ARBA" id="ARBA00023268"/>
    </source>
</evidence>
<dbReference type="Pfam" id="PF08659">
    <property type="entry name" value="KR"/>
    <property type="match status" value="2"/>
</dbReference>
<dbReference type="InterPro" id="IPR036736">
    <property type="entry name" value="ACP-like_sf"/>
</dbReference>
<comment type="cofactor">
    <cofactor evidence="1">
        <name>pantetheine 4'-phosphate</name>
        <dbReference type="ChEBI" id="CHEBI:47942"/>
    </cofactor>
</comment>
<dbReference type="FunFam" id="3.40.47.10:FF:000019">
    <property type="entry name" value="Polyketide synthase type I"/>
    <property type="match status" value="2"/>
</dbReference>
<dbReference type="Gene3D" id="3.40.50.720">
    <property type="entry name" value="NAD(P)-binding Rossmann-like Domain"/>
    <property type="match status" value="2"/>
</dbReference>
<evidence type="ECO:0000256" key="2">
    <source>
        <dbReference type="ARBA" id="ARBA00022450"/>
    </source>
</evidence>
<dbReference type="InterPro" id="IPR032821">
    <property type="entry name" value="PKS_assoc"/>
</dbReference>
<evidence type="ECO:0000259" key="10">
    <source>
        <dbReference type="PROSITE" id="PS52004"/>
    </source>
</evidence>
<evidence type="ECO:0000256" key="1">
    <source>
        <dbReference type="ARBA" id="ARBA00001957"/>
    </source>
</evidence>
<dbReference type="SMART" id="SM00822">
    <property type="entry name" value="PKS_KR"/>
    <property type="match status" value="2"/>
</dbReference>
<dbReference type="Pfam" id="PF02801">
    <property type="entry name" value="Ketoacyl-synt_C"/>
    <property type="match status" value="2"/>
</dbReference>
<dbReference type="InterPro" id="IPR041618">
    <property type="entry name" value="PKS_DE"/>
</dbReference>
<evidence type="ECO:0000256" key="4">
    <source>
        <dbReference type="ARBA" id="ARBA00022679"/>
    </source>
</evidence>
<organism evidence="11 12">
    <name type="scientific">Streptomyces noursei</name>
    <name type="common">Streptomyces albulus</name>
    <dbReference type="NCBI Taxonomy" id="1971"/>
    <lineage>
        <taxon>Bacteria</taxon>
        <taxon>Bacillati</taxon>
        <taxon>Actinomycetota</taxon>
        <taxon>Actinomycetes</taxon>
        <taxon>Kitasatosporales</taxon>
        <taxon>Streptomycetaceae</taxon>
        <taxon>Streptomyces</taxon>
    </lineage>
</organism>
<dbReference type="InterPro" id="IPR018201">
    <property type="entry name" value="Ketoacyl_synth_AS"/>
</dbReference>
<dbReference type="InterPro" id="IPR016039">
    <property type="entry name" value="Thiolase-like"/>
</dbReference>
<dbReference type="InterPro" id="IPR020841">
    <property type="entry name" value="PKS_Beta-ketoAc_synthase_dom"/>
</dbReference>
<keyword evidence="3" id="KW-0597">Phosphoprotein</keyword>
<dbReference type="InterPro" id="IPR014043">
    <property type="entry name" value="Acyl_transferase_dom"/>
</dbReference>
<dbReference type="PROSITE" id="PS00012">
    <property type="entry name" value="PHOSPHOPANTETHEINE"/>
    <property type="match status" value="1"/>
</dbReference>
<feature type="domain" description="Ketosynthase family 3 (KS3)" evidence="10">
    <location>
        <begin position="33"/>
        <end position="457"/>
    </location>
</feature>
<dbReference type="GO" id="GO:0004315">
    <property type="term" value="F:3-oxoacyl-[acyl-carrier-protein] synthase activity"/>
    <property type="evidence" value="ECO:0007669"/>
    <property type="project" value="InterPro"/>
</dbReference>